<name>A0AAU8A4U4_9BURK</name>
<organism evidence="3">
    <name type="scientific">Polynucleobacter sp. UK-FUSCHL-C3</name>
    <dbReference type="NCBI Taxonomy" id="2955208"/>
    <lineage>
        <taxon>Bacteria</taxon>
        <taxon>Pseudomonadati</taxon>
        <taxon>Pseudomonadota</taxon>
        <taxon>Betaproteobacteria</taxon>
        <taxon>Burkholderiales</taxon>
        <taxon>Burkholderiaceae</taxon>
        <taxon>Polynucleobacter</taxon>
    </lineage>
</organism>
<evidence type="ECO:0000256" key="1">
    <source>
        <dbReference type="SAM" id="MobiDB-lite"/>
    </source>
</evidence>
<keyword evidence="2" id="KW-0472">Membrane</keyword>
<feature type="region of interest" description="Disordered" evidence="1">
    <location>
        <begin position="237"/>
        <end position="270"/>
    </location>
</feature>
<evidence type="ECO:0000256" key="2">
    <source>
        <dbReference type="SAM" id="Phobius"/>
    </source>
</evidence>
<dbReference type="RefSeq" id="WP_353439623.1">
    <property type="nucleotide sequence ID" value="NZ_CP099959.1"/>
</dbReference>
<dbReference type="AlphaFoldDB" id="A0AAU8A4U4"/>
<feature type="transmembrane region" description="Helical" evidence="2">
    <location>
        <begin position="42"/>
        <end position="61"/>
    </location>
</feature>
<accession>A0AAU8A4U4</accession>
<sequence>MKFTDIANEIKRQISSFKANSGAKGAPNFSLDGLLGKADRKLVGIVLFSIFMVVVGFGNLLNQWSLSKQHDELSEKILTTEEEINLTAQKLTNIYKQNSLSLEQAKLAPKTSSDLLRLISESIQRSGMVVTKVSSAGSQAPDVFVIEAEGGYGGIRMLLTELRYYSASMDIKAIGITAEPTRRTLILTTTFKFVTPPKFENFTTPTPTKVSFFPLIDEVYDDGDSLLRFANRKDFKQVQFTPRPNNNDQQLTPKSPSPPQRSGNEPMAPEINPFFVPAGPAGVSTGGFPAGGVGSSVSGATRALPVRSNDGLYVTGCMASNKKSACIFQLSDGTTSIINLGGQISKNLILVRVNSDSIVIRNEGKEVRVKIGDQIR</sequence>
<proteinExistence type="predicted"/>
<feature type="compositionally biased region" description="Polar residues" evidence="1">
    <location>
        <begin position="238"/>
        <end position="254"/>
    </location>
</feature>
<keyword evidence="2" id="KW-1133">Transmembrane helix</keyword>
<gene>
    <name evidence="3" type="ORF">NKE59_03650</name>
</gene>
<dbReference type="EMBL" id="CP099959">
    <property type="protein sequence ID" value="XCC58396.1"/>
    <property type="molecule type" value="Genomic_DNA"/>
</dbReference>
<evidence type="ECO:0000313" key="3">
    <source>
        <dbReference type="EMBL" id="XCC58396.1"/>
    </source>
</evidence>
<reference evidence="3" key="1">
    <citation type="submission" date="2022-06" db="EMBL/GenBank/DDBJ databases">
        <title>New Polynucleobacter species.</title>
        <authorList>
            <person name="Hahn M.W."/>
        </authorList>
    </citation>
    <scope>NUCLEOTIDE SEQUENCE</scope>
    <source>
        <strain evidence="3">UK-FUSCHL-C3</strain>
    </source>
</reference>
<keyword evidence="2" id="KW-0812">Transmembrane</keyword>
<protein>
    <submittedName>
        <fullName evidence="3">Uncharacterized protein</fullName>
    </submittedName>
</protein>